<dbReference type="PANTHER" id="PTHR43692">
    <property type="entry name" value="UDP-N-ACETYLMURAMOYLALANINE--D-GLUTAMATE LIGASE"/>
    <property type="match status" value="1"/>
</dbReference>
<comment type="similarity">
    <text evidence="7">Belongs to the MurCDEF family.</text>
</comment>
<organism evidence="12 13">
    <name type="scientific">Brachybacterium halotolerans</name>
    <dbReference type="NCBI Taxonomy" id="2795215"/>
    <lineage>
        <taxon>Bacteria</taxon>
        <taxon>Bacillati</taxon>
        <taxon>Actinomycetota</taxon>
        <taxon>Actinomycetes</taxon>
        <taxon>Micrococcales</taxon>
        <taxon>Dermabacteraceae</taxon>
        <taxon>Brachybacterium</taxon>
    </lineage>
</organism>
<feature type="compositionally biased region" description="Acidic residues" evidence="9">
    <location>
        <begin position="500"/>
        <end position="514"/>
    </location>
</feature>
<dbReference type="Gene3D" id="3.40.50.720">
    <property type="entry name" value="NAD(P)-binding Rossmann-like Domain"/>
    <property type="match status" value="1"/>
</dbReference>
<accession>A0ABS1B7P7</accession>
<dbReference type="SUPFAM" id="SSF53244">
    <property type="entry name" value="MurD-like peptide ligases, peptide-binding domain"/>
    <property type="match status" value="1"/>
</dbReference>
<evidence type="ECO:0000256" key="3">
    <source>
        <dbReference type="ARBA" id="ARBA00022490"/>
    </source>
</evidence>
<comment type="subcellular location">
    <subcellularLocation>
        <location evidence="1 7 8">Cytoplasm</location>
    </subcellularLocation>
</comment>
<dbReference type="HAMAP" id="MF_00639">
    <property type="entry name" value="MurD"/>
    <property type="match status" value="1"/>
</dbReference>
<evidence type="ECO:0000256" key="4">
    <source>
        <dbReference type="ARBA" id="ARBA00022598"/>
    </source>
</evidence>
<dbReference type="EC" id="6.3.2.9" evidence="7 8"/>
<dbReference type="Pfam" id="PF02875">
    <property type="entry name" value="Mur_ligase_C"/>
    <property type="match status" value="1"/>
</dbReference>
<evidence type="ECO:0000256" key="5">
    <source>
        <dbReference type="ARBA" id="ARBA00022741"/>
    </source>
</evidence>
<keyword evidence="3 7" id="KW-0963">Cytoplasm</keyword>
<evidence type="ECO:0000256" key="8">
    <source>
        <dbReference type="RuleBase" id="RU003664"/>
    </source>
</evidence>
<dbReference type="EMBL" id="JAEDAJ010000001">
    <property type="protein sequence ID" value="MBK0330517.1"/>
    <property type="molecule type" value="Genomic_DNA"/>
</dbReference>
<evidence type="ECO:0000313" key="13">
    <source>
        <dbReference type="Proteomes" id="UP000612352"/>
    </source>
</evidence>
<evidence type="ECO:0000256" key="6">
    <source>
        <dbReference type="ARBA" id="ARBA00022840"/>
    </source>
</evidence>
<dbReference type="PANTHER" id="PTHR43692:SF1">
    <property type="entry name" value="UDP-N-ACETYLMURAMOYLALANINE--D-GLUTAMATE LIGASE"/>
    <property type="match status" value="1"/>
</dbReference>
<evidence type="ECO:0000259" key="10">
    <source>
        <dbReference type="Pfam" id="PF02875"/>
    </source>
</evidence>
<feature type="domain" description="Mur ligase C-terminal" evidence="10">
    <location>
        <begin position="346"/>
        <end position="471"/>
    </location>
</feature>
<keyword evidence="5 7" id="KW-0547">Nucleotide-binding</keyword>
<keyword evidence="6 7" id="KW-0067">ATP-binding</keyword>
<feature type="region of interest" description="Disordered" evidence="9">
    <location>
        <begin position="493"/>
        <end position="514"/>
    </location>
</feature>
<feature type="binding site" evidence="7">
    <location>
        <begin position="136"/>
        <end position="142"/>
    </location>
    <ligand>
        <name>ATP</name>
        <dbReference type="ChEBI" id="CHEBI:30616"/>
    </ligand>
</feature>
<dbReference type="InterPro" id="IPR005762">
    <property type="entry name" value="MurD"/>
</dbReference>
<evidence type="ECO:0000256" key="2">
    <source>
        <dbReference type="ARBA" id="ARBA00004752"/>
    </source>
</evidence>
<feature type="domain" description="Mur ligase central" evidence="11">
    <location>
        <begin position="134"/>
        <end position="253"/>
    </location>
</feature>
<gene>
    <name evidence="7" type="primary">murD</name>
    <name evidence="12" type="ORF">I8D64_03790</name>
</gene>
<dbReference type="Proteomes" id="UP000612352">
    <property type="component" value="Unassembled WGS sequence"/>
</dbReference>
<dbReference type="Gene3D" id="3.90.190.20">
    <property type="entry name" value="Mur ligase, C-terminal domain"/>
    <property type="match status" value="1"/>
</dbReference>
<comment type="caution">
    <text evidence="12">The sequence shown here is derived from an EMBL/GenBank/DDBJ whole genome shotgun (WGS) entry which is preliminary data.</text>
</comment>
<evidence type="ECO:0000256" key="7">
    <source>
        <dbReference type="HAMAP-Rule" id="MF_00639"/>
    </source>
</evidence>
<comment type="function">
    <text evidence="7 8">Cell wall formation. Catalyzes the addition of glutamate to the nucleotide precursor UDP-N-acetylmuramoyl-L-alanine (UMA).</text>
</comment>
<dbReference type="Gene3D" id="3.40.1190.10">
    <property type="entry name" value="Mur-like, catalytic domain"/>
    <property type="match status" value="1"/>
</dbReference>
<dbReference type="InterPro" id="IPR004101">
    <property type="entry name" value="Mur_ligase_C"/>
</dbReference>
<evidence type="ECO:0000256" key="1">
    <source>
        <dbReference type="ARBA" id="ARBA00004496"/>
    </source>
</evidence>
<keyword evidence="7 8" id="KW-0573">Peptidoglycan synthesis</keyword>
<evidence type="ECO:0000259" key="11">
    <source>
        <dbReference type="Pfam" id="PF08245"/>
    </source>
</evidence>
<reference evidence="12 13" key="1">
    <citation type="submission" date="2020-12" db="EMBL/GenBank/DDBJ databases">
        <title>Brachybacterium sp. MASK1Z-5, whole genome shotgun sequence.</title>
        <authorList>
            <person name="Tuo L."/>
        </authorList>
    </citation>
    <scope>NUCLEOTIDE SEQUENCE [LARGE SCALE GENOMIC DNA]</scope>
    <source>
        <strain evidence="12 13">MASK1Z-5</strain>
    </source>
</reference>
<proteinExistence type="inferred from homology"/>
<keyword evidence="13" id="KW-1185">Reference proteome</keyword>
<keyword evidence="7 8" id="KW-0131">Cell cycle</keyword>
<dbReference type="NCBIfam" id="TIGR01087">
    <property type="entry name" value="murD"/>
    <property type="match status" value="1"/>
</dbReference>
<dbReference type="Pfam" id="PF08245">
    <property type="entry name" value="Mur_ligase_M"/>
    <property type="match status" value="1"/>
</dbReference>
<keyword evidence="7 8" id="KW-0133">Cell shape</keyword>
<dbReference type="SUPFAM" id="SSF51984">
    <property type="entry name" value="MurCD N-terminal domain"/>
    <property type="match status" value="1"/>
</dbReference>
<protein>
    <recommendedName>
        <fullName evidence="7 8">UDP-N-acetylmuramoylalanine--D-glutamate ligase</fullName>
        <ecNumber evidence="7 8">6.3.2.9</ecNumber>
    </recommendedName>
    <alternativeName>
        <fullName evidence="7">D-glutamic acid-adding enzyme</fullName>
    </alternativeName>
    <alternativeName>
        <fullName evidence="7">UDP-N-acetylmuramoyl-L-alanyl-D-glutamate synthetase</fullName>
    </alternativeName>
</protein>
<dbReference type="Pfam" id="PF21799">
    <property type="entry name" value="MurD-like_N"/>
    <property type="match status" value="1"/>
</dbReference>
<comment type="pathway">
    <text evidence="2 7 8">Cell wall biogenesis; peptidoglycan biosynthesis.</text>
</comment>
<dbReference type="InterPro" id="IPR013221">
    <property type="entry name" value="Mur_ligase_cen"/>
</dbReference>
<evidence type="ECO:0000256" key="9">
    <source>
        <dbReference type="SAM" id="MobiDB-lite"/>
    </source>
</evidence>
<comment type="catalytic activity">
    <reaction evidence="7 8">
        <text>UDP-N-acetyl-alpha-D-muramoyl-L-alanine + D-glutamate + ATP = UDP-N-acetyl-alpha-D-muramoyl-L-alanyl-D-glutamate + ADP + phosphate + H(+)</text>
        <dbReference type="Rhea" id="RHEA:16429"/>
        <dbReference type="ChEBI" id="CHEBI:15378"/>
        <dbReference type="ChEBI" id="CHEBI:29986"/>
        <dbReference type="ChEBI" id="CHEBI:30616"/>
        <dbReference type="ChEBI" id="CHEBI:43474"/>
        <dbReference type="ChEBI" id="CHEBI:83898"/>
        <dbReference type="ChEBI" id="CHEBI:83900"/>
        <dbReference type="ChEBI" id="CHEBI:456216"/>
        <dbReference type="EC" id="6.3.2.9"/>
    </reaction>
</comment>
<dbReference type="GO" id="GO:0008764">
    <property type="term" value="F:UDP-N-acetylmuramoylalanine-D-glutamate ligase activity"/>
    <property type="evidence" value="ECO:0007669"/>
    <property type="project" value="UniProtKB-EC"/>
</dbReference>
<dbReference type="InterPro" id="IPR036615">
    <property type="entry name" value="Mur_ligase_C_dom_sf"/>
</dbReference>
<dbReference type="RefSeq" id="WP_200501121.1">
    <property type="nucleotide sequence ID" value="NZ_JAEDAJ010000001.1"/>
</dbReference>
<keyword evidence="4 7" id="KW-0436">Ligase</keyword>
<dbReference type="InterPro" id="IPR036565">
    <property type="entry name" value="Mur-like_cat_sf"/>
</dbReference>
<keyword evidence="7 8" id="KW-0961">Cell wall biogenesis/degradation</keyword>
<evidence type="ECO:0000313" key="12">
    <source>
        <dbReference type="EMBL" id="MBK0330517.1"/>
    </source>
</evidence>
<name>A0ABS1B7P7_9MICO</name>
<sequence length="514" mass="53907">MSSDGTPVDARPWPGLDVVGLRILVVGFGVSGYAVADQTMQRGASVIVVDAADTPRHRERARILEVFDVEVRLGAEHTLALPEDADVDLVVTSPGWRPDQPLLAQAAAAGIPVWSEVELARRMQAPDGPAWLGVTGTNGKTTVVTMLETILRAEGLRAVACGNVGLPVIEAALDPEGFDVLAVELSSFQLHWTQHVDCEAAAVLNITEDHLDWHGGLEAYARAKGKIFEGVRVACVFNTADDLTRRLVEDADVVEGARAVGVTLGAPGPSELGVVDDLLVDRAFVEDRRRQAAELGSLADLAHLGPHGAPPHVVFNALAAAALARAHGVSQAAVREGLRAFRSGSHRSEIVAVGTGIAFVDDSKATNPDAARASLLGMEHVVWIAGGDTKGADVDTLVAEVSGRLRGVVLIGSDDTPFREALERHAPAIPRVRVPAGDTEDPEGRSRLMREAVDAAAGLARDGDAVLLAPAAASIDQFTDYAERGDLFAAAARAATGTQDAEDTQEPDGPEGRA</sequence>
<dbReference type="SUPFAM" id="SSF53623">
    <property type="entry name" value="MurD-like peptide ligases, catalytic domain"/>
    <property type="match status" value="1"/>
</dbReference>
<keyword evidence="7 8" id="KW-0132">Cell division</keyword>